<dbReference type="InterPro" id="IPR037061">
    <property type="entry name" value="Lytic_TGlycoase_superhlx_L_sf"/>
</dbReference>
<keyword evidence="6" id="KW-1185">Reference proteome</keyword>
<comment type="similarity">
    <text evidence="1">Belongs to the transglycosylase Slt family.</text>
</comment>
<dbReference type="Gene3D" id="1.25.20.10">
    <property type="entry name" value="Bacterial muramidases"/>
    <property type="match status" value="1"/>
</dbReference>
<keyword evidence="2" id="KW-0732">Signal</keyword>
<reference evidence="5 6" key="1">
    <citation type="submission" date="2023-07" db="EMBL/GenBank/DDBJ databases">
        <title>Sorghum-associated microbial communities from plants grown in Nebraska, USA.</title>
        <authorList>
            <person name="Schachtman D."/>
        </authorList>
    </citation>
    <scope>NUCLEOTIDE SEQUENCE [LARGE SCALE GENOMIC DNA]</scope>
    <source>
        <strain evidence="5 6">BE187</strain>
    </source>
</reference>
<gene>
    <name evidence="5" type="ORF">J2X04_002789</name>
</gene>
<dbReference type="GO" id="GO:0016798">
    <property type="term" value="F:hydrolase activity, acting on glycosyl bonds"/>
    <property type="evidence" value="ECO:0007669"/>
    <property type="project" value="UniProtKB-KW"/>
</dbReference>
<evidence type="ECO:0000256" key="2">
    <source>
        <dbReference type="ARBA" id="ARBA00022729"/>
    </source>
</evidence>
<dbReference type="InterPro" id="IPR012289">
    <property type="entry name" value="Lytic_TGlycosylase_superhlx_L"/>
</dbReference>
<name>A0ABU1VTG5_9GAMM</name>
<dbReference type="SUPFAM" id="SSF48435">
    <property type="entry name" value="Bacterial muramidases"/>
    <property type="match status" value="1"/>
</dbReference>
<dbReference type="EC" id="3.2.1.-" evidence="5"/>
<evidence type="ECO:0000313" key="6">
    <source>
        <dbReference type="Proteomes" id="UP001267878"/>
    </source>
</evidence>
<dbReference type="InterPro" id="IPR008258">
    <property type="entry name" value="Transglycosylase_SLT_dom_1"/>
</dbReference>
<keyword evidence="5" id="KW-0378">Hydrolase</keyword>
<evidence type="ECO:0000259" key="3">
    <source>
        <dbReference type="Pfam" id="PF01464"/>
    </source>
</evidence>
<evidence type="ECO:0000259" key="4">
    <source>
        <dbReference type="Pfam" id="PF14718"/>
    </source>
</evidence>
<keyword evidence="5" id="KW-0326">Glycosidase</keyword>
<dbReference type="Pfam" id="PF01464">
    <property type="entry name" value="SLT"/>
    <property type="match status" value="1"/>
</dbReference>
<feature type="domain" description="Lytic transglycosylase superhelical linker" evidence="4">
    <location>
        <begin position="420"/>
        <end position="480"/>
    </location>
</feature>
<feature type="domain" description="Transglycosylase SLT" evidence="3">
    <location>
        <begin position="505"/>
        <end position="614"/>
    </location>
</feature>
<proteinExistence type="inferred from homology"/>
<sequence>MSPRILLTTLAAVVAGALPLVSGPTTLRLTGSAAPMPMAASIVAADPQQQRVAIAIQAAERDGFDASQYADLASHPLYAWIEYATLRRNIDAVSAAQAQAFLTRYDGQAAAEAFREIWVAQSARREDWAALLAAWKPAVGRNGELRCAELKARQSLGRDDAQWVGDAQALWRAAAKPLPANCDAVFEALGAKGGLAADLRWERIDKAAAEWQPSVMRVAARGLPVEEAALVNDYAAFIESLHPRAINWPKTERSRRMASYGLARAAKSVPMIAEAQLPQYAQALGFTEEDRGRVLYQAALWTAASYEPESAQRLDAVPESAYDARLHEWRAREAMARSDWPAALAAIRKMGDKQRSEARWQYFEARLAERSGDTAAAQRLYREAANKAEFHGFLAADRIKASYTLCPSQPTSTAAERNAIARDPAIVRALGLYRIDRRGWATREWDDALSRFDDTQRRLAVEAAQSQGWFDRAVFALGKTPAGEARPDELRLYKLRFPLHHDATIRREAVRNRLDPAWVAGEIRAESVFDPRARSGANAMGLMQLLPETGAAVARDLGLSWGGADSLYEPDTNITLGTAYLRQLLDKYGGQPYQAIAGYNAGPTPLARWQSQRPGMDPDFWIETISYKETRDYVARVLAFSVLYDWRLNGTALGMEDRMHGRLGGPRKKFVCPVAVAPKPAAAPSPAQPAKKKKHH</sequence>
<dbReference type="InterPro" id="IPR008939">
    <property type="entry name" value="Lytic_TGlycosylase_superhlx_U"/>
</dbReference>
<dbReference type="EMBL" id="JAVDVW010000002">
    <property type="protein sequence ID" value="MDR7100408.1"/>
    <property type="molecule type" value="Genomic_DNA"/>
</dbReference>
<organism evidence="5 6">
    <name type="scientific">Agrilutibacter niabensis</name>
    <dbReference type="NCBI Taxonomy" id="380628"/>
    <lineage>
        <taxon>Bacteria</taxon>
        <taxon>Pseudomonadati</taxon>
        <taxon>Pseudomonadota</taxon>
        <taxon>Gammaproteobacteria</taxon>
        <taxon>Lysobacterales</taxon>
        <taxon>Lysobacteraceae</taxon>
        <taxon>Agrilutibacter</taxon>
    </lineage>
</organism>
<dbReference type="SUPFAM" id="SSF53955">
    <property type="entry name" value="Lysozyme-like"/>
    <property type="match status" value="1"/>
</dbReference>
<comment type="caution">
    <text evidence="5">The sequence shown here is derived from an EMBL/GenBank/DDBJ whole genome shotgun (WGS) entry which is preliminary data.</text>
</comment>
<dbReference type="Pfam" id="PF14718">
    <property type="entry name" value="SLT_L"/>
    <property type="match status" value="1"/>
</dbReference>
<protein>
    <submittedName>
        <fullName evidence="5">Soluble lytic murein transglycosylase</fullName>
        <ecNumber evidence="5">3.2.1.-</ecNumber>
    </submittedName>
</protein>
<dbReference type="InterPro" id="IPR023346">
    <property type="entry name" value="Lysozyme-like_dom_sf"/>
</dbReference>
<accession>A0ABU1VTG5</accession>
<dbReference type="CDD" id="cd13401">
    <property type="entry name" value="Slt70-like"/>
    <property type="match status" value="1"/>
</dbReference>
<evidence type="ECO:0000313" key="5">
    <source>
        <dbReference type="EMBL" id="MDR7100408.1"/>
    </source>
</evidence>
<dbReference type="PANTHER" id="PTHR37423:SF5">
    <property type="entry name" value="SOLUBLE LYTIC MUREIN TRANSGLYCOSYLASE"/>
    <property type="match status" value="1"/>
</dbReference>
<evidence type="ECO:0000256" key="1">
    <source>
        <dbReference type="ARBA" id="ARBA00007734"/>
    </source>
</evidence>
<dbReference type="Gene3D" id="1.10.530.10">
    <property type="match status" value="1"/>
</dbReference>
<dbReference type="Proteomes" id="UP001267878">
    <property type="component" value="Unassembled WGS sequence"/>
</dbReference>
<dbReference type="PANTHER" id="PTHR37423">
    <property type="entry name" value="SOLUBLE LYTIC MUREIN TRANSGLYCOSYLASE-RELATED"/>
    <property type="match status" value="1"/>
</dbReference>
<dbReference type="Gene3D" id="1.10.1240.20">
    <property type="entry name" value="Lytic transglycosylase, superhelical linker domain"/>
    <property type="match status" value="1"/>
</dbReference>